<accession>A0A166IUY3</accession>
<dbReference type="Pfam" id="PF01568">
    <property type="entry name" value="Molydop_binding"/>
    <property type="match status" value="1"/>
</dbReference>
<dbReference type="GO" id="GO:0030151">
    <property type="term" value="F:molybdenum ion binding"/>
    <property type="evidence" value="ECO:0007669"/>
    <property type="project" value="InterPro"/>
</dbReference>
<dbReference type="InterPro" id="IPR009010">
    <property type="entry name" value="Asp_de-COase-like_dom_sf"/>
</dbReference>
<dbReference type="AlphaFoldDB" id="A0A166IUY3"/>
<dbReference type="RefSeq" id="WP_063873619.1">
    <property type="nucleotide sequence ID" value="NZ_CAWMRI010000217.1"/>
</dbReference>
<dbReference type="EMBL" id="LWAJ01000217">
    <property type="protein sequence ID" value="KZL48882.1"/>
    <property type="molecule type" value="Genomic_DNA"/>
</dbReference>
<evidence type="ECO:0000256" key="1">
    <source>
        <dbReference type="ARBA" id="ARBA00022723"/>
    </source>
</evidence>
<dbReference type="SUPFAM" id="SSF50692">
    <property type="entry name" value="ADC-like"/>
    <property type="match status" value="1"/>
</dbReference>
<evidence type="ECO:0000313" key="6">
    <source>
        <dbReference type="EMBL" id="KZL48882.1"/>
    </source>
</evidence>
<dbReference type="Gene3D" id="2.40.40.20">
    <property type="match status" value="1"/>
</dbReference>
<dbReference type="InterPro" id="IPR050123">
    <property type="entry name" value="Prok_molybdopt-oxidoreductase"/>
</dbReference>
<sequence length="738" mass="80399">MSAEKTPDVGGGIPVIKYWAEKTISADGVQVWQKLFHKSACLSCAWGTGGQKGGFVNEDGEVLQRCAKSVEAIASELQAETTFETQYNLEQLQQLTSQAANNLGRLSHPLILRAGSSHYERISWDEVYQISEIAFQKPPQKLASYSSGRSSNEAAFLLQLMMRSLDSNNLADCSDLCHAASTVGLNQMFGSGTSTVSLESLKQADCIVLIGSNAPANHPRLMNELIKLRERGGKVIIVNPTVEVGLVKFSSPAYPIKSFLAGGSEISSLYLKPIPGSDVALFVGIQKALIAENLIKLDFLQAHTENWENIIQNAEATPWETITATCGISQAEIIAAARIIGTSTGVVFAWAMGVTQQENGVDNIHSIANTALLTGNVGKPGAGTMPIRGHSNVQGFGSMGVTINLKKEIQQALEKLLQRPLSRITGYDTRALITAAEKGEVETLICLGGNLYAANPDLNQAKRALGKIATIFYVATKPNLGHFHGLAQQNTIILPVFTRFENPHKTTTESGNNFVRLNDAGKTHLKTADLISEIELITQIAHRVLGDTPIDWRKLQDPKYIRELIAKTITGYEKIAEIDQTGEEFTIAGRILDTPKFATSTGKAKMFATALPELNLPSKTDFGVAESTPGIVLILGTGRSYSQHNTVVYKEGDYYRGMPHRNCILMNVQDMETAGFREHQRVTVQGDAGQLEDVEIICGDIRPGAAMMFYPEVNVIFKAKIDQLSRTPAYKRVPVFVY</sequence>
<dbReference type="PANTHER" id="PTHR43105">
    <property type="entry name" value="RESPIRATORY NITRATE REDUCTASE"/>
    <property type="match status" value="1"/>
</dbReference>
<keyword evidence="1" id="KW-0479">Metal-binding</keyword>
<comment type="caution">
    <text evidence="6">The sequence shown here is derived from an EMBL/GenBank/DDBJ whole genome shotgun (WGS) entry which is preliminary data.</text>
</comment>
<evidence type="ECO:0000259" key="4">
    <source>
        <dbReference type="Pfam" id="PF00384"/>
    </source>
</evidence>
<dbReference type="Pfam" id="PF00384">
    <property type="entry name" value="Molybdopterin"/>
    <property type="match status" value="1"/>
</dbReference>
<dbReference type="GO" id="GO:0008863">
    <property type="term" value="F:formate dehydrogenase (NAD+) activity"/>
    <property type="evidence" value="ECO:0007669"/>
    <property type="project" value="InterPro"/>
</dbReference>
<dbReference type="Proteomes" id="UP000076555">
    <property type="component" value="Unassembled WGS sequence"/>
</dbReference>
<keyword evidence="2" id="KW-0408">Iron</keyword>
<organism evidence="6 7">
    <name type="scientific">Nodularia spumigena CENA596</name>
    <dbReference type="NCBI Taxonomy" id="1819295"/>
    <lineage>
        <taxon>Bacteria</taxon>
        <taxon>Bacillati</taxon>
        <taxon>Cyanobacteriota</taxon>
        <taxon>Cyanophyceae</taxon>
        <taxon>Nostocales</taxon>
        <taxon>Nodulariaceae</taxon>
        <taxon>Nodularia</taxon>
    </lineage>
</organism>
<evidence type="ECO:0000256" key="3">
    <source>
        <dbReference type="ARBA" id="ARBA00023014"/>
    </source>
</evidence>
<keyword evidence="3" id="KW-0411">Iron-sulfur</keyword>
<dbReference type="GO" id="GO:0016020">
    <property type="term" value="C:membrane"/>
    <property type="evidence" value="ECO:0007669"/>
    <property type="project" value="TreeGrafter"/>
</dbReference>
<proteinExistence type="predicted"/>
<evidence type="ECO:0000313" key="7">
    <source>
        <dbReference type="Proteomes" id="UP000076555"/>
    </source>
</evidence>
<dbReference type="InterPro" id="IPR006657">
    <property type="entry name" value="MoPterin_dinucl-bd_dom"/>
</dbReference>
<dbReference type="InterPro" id="IPR006656">
    <property type="entry name" value="Mopterin_OxRdtase"/>
</dbReference>
<dbReference type="Gene3D" id="3.40.228.10">
    <property type="entry name" value="Dimethylsulfoxide Reductase, domain 2"/>
    <property type="match status" value="1"/>
</dbReference>
<dbReference type="OrthoDB" id="9805142at2"/>
<dbReference type="PANTHER" id="PTHR43105:SF4">
    <property type="entry name" value="PROTEIN YDEP"/>
    <property type="match status" value="1"/>
</dbReference>
<dbReference type="PIRSF" id="PIRSF000144">
    <property type="entry name" value="CbbBc"/>
    <property type="match status" value="1"/>
</dbReference>
<dbReference type="InterPro" id="IPR010046">
    <property type="entry name" value="Mopterin_OxRdtse_a_bac"/>
</dbReference>
<feature type="domain" description="Molybdopterin dinucleotide-binding" evidence="5">
    <location>
        <begin position="633"/>
        <end position="734"/>
    </location>
</feature>
<dbReference type="SUPFAM" id="SSF53706">
    <property type="entry name" value="Formate dehydrogenase/DMSO reductase, domains 1-3"/>
    <property type="match status" value="1"/>
</dbReference>
<name>A0A166IUY3_NODSP</name>
<reference evidence="6 7" key="1">
    <citation type="submission" date="2016-04" db="EMBL/GenBank/DDBJ databases">
        <title>Draft Genome Assembly of the Bloom-forming Cyanobacterium Nodularia spumigena Strain CENA596 in Shrimp Production Ponds.</title>
        <authorList>
            <person name="Popin R.V."/>
            <person name="Rigonato J."/>
            <person name="Abreu V.A."/>
            <person name="Andreote A.P."/>
            <person name="Silveira S.B."/>
            <person name="Odebrecht C."/>
            <person name="Fiore M.F."/>
        </authorList>
    </citation>
    <scope>NUCLEOTIDE SEQUENCE [LARGE SCALE GENOMIC DNA]</scope>
    <source>
        <strain evidence="6 7">CENA596</strain>
    </source>
</reference>
<protein>
    <submittedName>
        <fullName evidence="6">Oxidoreductase</fullName>
    </submittedName>
</protein>
<evidence type="ECO:0000256" key="2">
    <source>
        <dbReference type="ARBA" id="ARBA00023004"/>
    </source>
</evidence>
<gene>
    <name evidence="6" type="ORF">A2T98_15885</name>
</gene>
<feature type="domain" description="Molybdopterin oxidoreductase" evidence="4">
    <location>
        <begin position="105"/>
        <end position="501"/>
    </location>
</feature>
<evidence type="ECO:0000259" key="5">
    <source>
        <dbReference type="Pfam" id="PF01568"/>
    </source>
</evidence>
<dbReference type="GO" id="GO:0051539">
    <property type="term" value="F:4 iron, 4 sulfur cluster binding"/>
    <property type="evidence" value="ECO:0007669"/>
    <property type="project" value="InterPro"/>
</dbReference>
<dbReference type="Gene3D" id="3.40.50.740">
    <property type="match status" value="1"/>
</dbReference>
<dbReference type="NCBIfam" id="TIGR01701">
    <property type="entry name" value="Fdhalpha-like"/>
    <property type="match status" value="1"/>
</dbReference>
<dbReference type="GO" id="GO:0043546">
    <property type="term" value="F:molybdopterin cofactor binding"/>
    <property type="evidence" value="ECO:0007669"/>
    <property type="project" value="InterPro"/>
</dbReference>